<name>A0A0F9F818_9ZZZZ</name>
<sequence>TTITEEKKAEEYRKRSKEARWEIFKRLKYEPSPEQEVIHFADLEHLWLLIKLVTGGERAGKSLSAAREVMSRFWEGKLYWLGGQDYEEARPEFGYCLQDAQTLGLLENYSFPKEGPCSLTLTGGVVIKTRSFKDIQKIGMEAPDGIVICEAAQVTWDVVERCRTRVSASKGWLLLEGTMEGSIGYYAELSKEWAGPNNYRAKSFSLPSWSNHVHYPGGRDDPQIKFMEATLPEDVFLERYAGVPCPISQMVIKDFRNDIHLGDFPFDPNLAVELCIDPGWAGAYTVIACQWRGETVYLIDEVYLQGYTTEEIISICQVRPWFKNVRGGTIDIMAPDEHKIWEEKTQLILAKKLLIRKNKVEIEAGINRLRTYLKPHPVTGKPLLYVDKKCRGIISEWGGGRSPVVGGGAWLRDKNTNRPLKKNDHASKATYYMLVDKMGYVTVAQPVEGIPVWVY</sequence>
<organism evidence="1">
    <name type="scientific">marine sediment metagenome</name>
    <dbReference type="NCBI Taxonomy" id="412755"/>
    <lineage>
        <taxon>unclassified sequences</taxon>
        <taxon>metagenomes</taxon>
        <taxon>ecological metagenomes</taxon>
    </lineage>
</organism>
<dbReference type="AlphaFoldDB" id="A0A0F9F818"/>
<dbReference type="EMBL" id="LAZR01031575">
    <property type="protein sequence ID" value="KKL53355.1"/>
    <property type="molecule type" value="Genomic_DNA"/>
</dbReference>
<accession>A0A0F9F818</accession>
<protein>
    <recommendedName>
        <fullName evidence="2">Terminase large subunit gp17-like C-terminal domain-containing protein</fullName>
    </recommendedName>
</protein>
<feature type="non-terminal residue" evidence="1">
    <location>
        <position position="1"/>
    </location>
</feature>
<evidence type="ECO:0000313" key="1">
    <source>
        <dbReference type="EMBL" id="KKL53355.1"/>
    </source>
</evidence>
<reference evidence="1" key="1">
    <citation type="journal article" date="2015" name="Nature">
        <title>Complex archaea that bridge the gap between prokaryotes and eukaryotes.</title>
        <authorList>
            <person name="Spang A."/>
            <person name="Saw J.H."/>
            <person name="Jorgensen S.L."/>
            <person name="Zaremba-Niedzwiedzka K."/>
            <person name="Martijn J."/>
            <person name="Lind A.E."/>
            <person name="van Eijk R."/>
            <person name="Schleper C."/>
            <person name="Guy L."/>
            <person name="Ettema T.J."/>
        </authorList>
    </citation>
    <scope>NUCLEOTIDE SEQUENCE</scope>
</reference>
<evidence type="ECO:0008006" key="2">
    <source>
        <dbReference type="Google" id="ProtNLM"/>
    </source>
</evidence>
<comment type="caution">
    <text evidence="1">The sequence shown here is derived from an EMBL/GenBank/DDBJ whole genome shotgun (WGS) entry which is preliminary data.</text>
</comment>
<dbReference type="Gene3D" id="3.30.420.280">
    <property type="match status" value="1"/>
</dbReference>
<gene>
    <name evidence="1" type="ORF">LCGC14_2276270</name>
</gene>
<proteinExistence type="predicted"/>